<feature type="signal peptide" evidence="6">
    <location>
        <begin position="1"/>
        <end position="20"/>
    </location>
</feature>
<proteinExistence type="inferred from homology"/>
<dbReference type="Proteomes" id="UP000291117">
    <property type="component" value="Unassembled WGS sequence"/>
</dbReference>
<evidence type="ECO:0000256" key="5">
    <source>
        <dbReference type="ARBA" id="ARBA00023237"/>
    </source>
</evidence>
<reference evidence="9 10" key="1">
    <citation type="submission" date="2019-02" db="EMBL/GenBank/DDBJ databases">
        <title>Pedobacter sp. RP-3-8 sp. nov., isolated from Arctic soil.</title>
        <authorList>
            <person name="Dahal R.H."/>
        </authorList>
    </citation>
    <scope>NUCLEOTIDE SEQUENCE [LARGE SCALE GENOMIC DNA]</scope>
    <source>
        <strain evidence="9 10">RP-3-8</strain>
    </source>
</reference>
<dbReference type="Gene3D" id="1.25.40.390">
    <property type="match status" value="1"/>
</dbReference>
<accession>A0A4R0NAA3</accession>
<keyword evidence="5" id="KW-0998">Cell outer membrane</keyword>
<comment type="caution">
    <text evidence="9">The sequence shown here is derived from an EMBL/GenBank/DDBJ whole genome shotgun (WGS) entry which is preliminary data.</text>
</comment>
<keyword evidence="10" id="KW-1185">Reference proteome</keyword>
<dbReference type="Pfam" id="PF14322">
    <property type="entry name" value="SusD-like_3"/>
    <property type="match status" value="1"/>
</dbReference>
<dbReference type="AlphaFoldDB" id="A0A4R0NAA3"/>
<dbReference type="PROSITE" id="PS51257">
    <property type="entry name" value="PROKAR_LIPOPROTEIN"/>
    <property type="match status" value="1"/>
</dbReference>
<evidence type="ECO:0000256" key="3">
    <source>
        <dbReference type="ARBA" id="ARBA00022729"/>
    </source>
</evidence>
<dbReference type="Pfam" id="PF07980">
    <property type="entry name" value="SusD_RagB"/>
    <property type="match status" value="1"/>
</dbReference>
<sequence length="533" mass="59772">MKKICYMLSGLLIIAFSACKKDLLDSQPLSQYSDATVWKDSTLVKLYVSNIYRGMPSEYESASSFDALSNYTDESTDNRTFVASYTYNTNTNNATNAPFNSLWNAYYAQIRNCNVFLDNIGSLNASAGLKNRFTGEVRFLRALYYHYLYNYFGRFPILTKTLNTTDNLYIPRGSDTECINFITAELQAASDMLPKSYTGNDRGRATKGAALALMCRTYLYGGQWQKAADAATAVMQLNLYSLYPDYQSMFYTANEYNSEVILDKEYLALSSTNQNTSFDNSTLPPNYTGRSSGAINPNGALVDAYEMKDGTTFDWNNPVHKADPYANRDPRFDASIVHDGTVLYGLPVNMFVGSTANPATRPSATGYYIRKGLDPTYDPNQTLNFSGQNFIMIRYAEVLLNYAEAQYNLGNIEEARTYVNKVRARTSVNMPAIPAISFTMDKLRHERFVELAFEGLRLWDINRWKIGPQTRGAASLTGVTIGGTLAGPHTYTPVAVNAQRQFADKMNLFPIPYTEIIKYPASTPLVQNTGWEQ</sequence>
<dbReference type="OrthoDB" id="5694214at2"/>
<evidence type="ECO:0000256" key="4">
    <source>
        <dbReference type="ARBA" id="ARBA00023136"/>
    </source>
</evidence>
<dbReference type="EMBL" id="SJSM01000004">
    <property type="protein sequence ID" value="TCC97169.1"/>
    <property type="molecule type" value="Genomic_DNA"/>
</dbReference>
<dbReference type="InterPro" id="IPR011990">
    <property type="entry name" value="TPR-like_helical_dom_sf"/>
</dbReference>
<dbReference type="SUPFAM" id="SSF48452">
    <property type="entry name" value="TPR-like"/>
    <property type="match status" value="1"/>
</dbReference>
<feature type="domain" description="RagB/SusD" evidence="7">
    <location>
        <begin position="259"/>
        <end position="531"/>
    </location>
</feature>
<dbReference type="GO" id="GO:0009279">
    <property type="term" value="C:cell outer membrane"/>
    <property type="evidence" value="ECO:0007669"/>
    <property type="project" value="UniProtKB-SubCell"/>
</dbReference>
<feature type="domain" description="SusD-like N-terminal" evidence="8">
    <location>
        <begin position="42"/>
        <end position="219"/>
    </location>
</feature>
<dbReference type="RefSeq" id="WP_131608582.1">
    <property type="nucleotide sequence ID" value="NZ_SJSM01000004.1"/>
</dbReference>
<keyword evidence="4" id="KW-0472">Membrane</keyword>
<keyword evidence="3 6" id="KW-0732">Signal</keyword>
<comment type="subcellular location">
    <subcellularLocation>
        <location evidence="1">Cell outer membrane</location>
    </subcellularLocation>
</comment>
<comment type="similarity">
    <text evidence="2">Belongs to the SusD family.</text>
</comment>
<evidence type="ECO:0000313" key="9">
    <source>
        <dbReference type="EMBL" id="TCC97169.1"/>
    </source>
</evidence>
<organism evidence="9 10">
    <name type="scientific">Pedobacter hiemivivus</name>
    <dbReference type="NCBI Taxonomy" id="2530454"/>
    <lineage>
        <taxon>Bacteria</taxon>
        <taxon>Pseudomonadati</taxon>
        <taxon>Bacteroidota</taxon>
        <taxon>Sphingobacteriia</taxon>
        <taxon>Sphingobacteriales</taxon>
        <taxon>Sphingobacteriaceae</taxon>
        <taxon>Pedobacter</taxon>
    </lineage>
</organism>
<evidence type="ECO:0000313" key="10">
    <source>
        <dbReference type="Proteomes" id="UP000291117"/>
    </source>
</evidence>
<dbReference type="InterPro" id="IPR033985">
    <property type="entry name" value="SusD-like_N"/>
</dbReference>
<evidence type="ECO:0000259" key="7">
    <source>
        <dbReference type="Pfam" id="PF07980"/>
    </source>
</evidence>
<feature type="chain" id="PRO_5020386544" evidence="6">
    <location>
        <begin position="21"/>
        <end position="533"/>
    </location>
</feature>
<evidence type="ECO:0000256" key="2">
    <source>
        <dbReference type="ARBA" id="ARBA00006275"/>
    </source>
</evidence>
<dbReference type="InterPro" id="IPR012944">
    <property type="entry name" value="SusD_RagB_dom"/>
</dbReference>
<gene>
    <name evidence="9" type="ORF">EZ444_09985</name>
</gene>
<dbReference type="CDD" id="cd08977">
    <property type="entry name" value="SusD"/>
    <property type="match status" value="1"/>
</dbReference>
<evidence type="ECO:0000256" key="1">
    <source>
        <dbReference type="ARBA" id="ARBA00004442"/>
    </source>
</evidence>
<protein>
    <submittedName>
        <fullName evidence="9">RagB/SusD family nutrient uptake outer membrane protein</fullName>
    </submittedName>
</protein>
<name>A0A4R0NAA3_9SPHI</name>
<evidence type="ECO:0000259" key="8">
    <source>
        <dbReference type="Pfam" id="PF14322"/>
    </source>
</evidence>
<evidence type="ECO:0000256" key="6">
    <source>
        <dbReference type="SAM" id="SignalP"/>
    </source>
</evidence>